<accession>A0A430LMJ5</accession>
<dbReference type="Proteomes" id="UP000287124">
    <property type="component" value="Unassembled WGS sequence"/>
</dbReference>
<feature type="transmembrane region" description="Helical" evidence="1">
    <location>
        <begin position="161"/>
        <end position="184"/>
    </location>
</feature>
<feature type="transmembrane region" description="Helical" evidence="1">
    <location>
        <begin position="492"/>
        <end position="509"/>
    </location>
</feature>
<keyword evidence="1" id="KW-0812">Transmembrane</keyword>
<evidence type="ECO:0000256" key="1">
    <source>
        <dbReference type="SAM" id="Phobius"/>
    </source>
</evidence>
<keyword evidence="1" id="KW-0472">Membrane</keyword>
<keyword evidence="1" id="KW-1133">Transmembrane helix</keyword>
<reference evidence="2 3" key="1">
    <citation type="submission" date="2017-06" db="EMBL/GenBank/DDBJ databases">
        <title>Comparative genomic analysis of Ambrosia Fusariam Clade fungi.</title>
        <authorList>
            <person name="Stajich J.E."/>
            <person name="Carrillo J."/>
            <person name="Kijimoto T."/>
            <person name="Eskalen A."/>
            <person name="O'Donnell K."/>
            <person name="Kasson M."/>
        </authorList>
    </citation>
    <scope>NUCLEOTIDE SEQUENCE [LARGE SCALE GENOMIC DNA]</scope>
    <source>
        <strain evidence="2 3">UCR1854</strain>
    </source>
</reference>
<comment type="caution">
    <text evidence="2">The sequence shown here is derived from an EMBL/GenBank/DDBJ whole genome shotgun (WGS) entry which is preliminary data.</text>
</comment>
<evidence type="ECO:0000313" key="3">
    <source>
        <dbReference type="Proteomes" id="UP000287124"/>
    </source>
</evidence>
<name>A0A430LMJ5_9HYPO</name>
<feature type="transmembrane region" description="Helical" evidence="1">
    <location>
        <begin position="95"/>
        <end position="115"/>
    </location>
</feature>
<feature type="transmembrane region" description="Helical" evidence="1">
    <location>
        <begin position="40"/>
        <end position="58"/>
    </location>
</feature>
<dbReference type="AlphaFoldDB" id="A0A430LMJ5"/>
<keyword evidence="3" id="KW-1185">Reference proteome</keyword>
<evidence type="ECO:0000313" key="2">
    <source>
        <dbReference type="EMBL" id="RTE76945.1"/>
    </source>
</evidence>
<gene>
    <name evidence="2" type="ORF">BHE90_008588</name>
</gene>
<protein>
    <submittedName>
        <fullName evidence="2">Uncharacterized protein</fullName>
    </submittedName>
</protein>
<organism evidence="2 3">
    <name type="scientific">Fusarium euwallaceae</name>
    <dbReference type="NCBI Taxonomy" id="1147111"/>
    <lineage>
        <taxon>Eukaryota</taxon>
        <taxon>Fungi</taxon>
        <taxon>Dikarya</taxon>
        <taxon>Ascomycota</taxon>
        <taxon>Pezizomycotina</taxon>
        <taxon>Sordariomycetes</taxon>
        <taxon>Hypocreomycetidae</taxon>
        <taxon>Hypocreales</taxon>
        <taxon>Nectriaceae</taxon>
        <taxon>Fusarium</taxon>
        <taxon>Fusarium solani species complex</taxon>
    </lineage>
</organism>
<dbReference type="EMBL" id="MIKF01000136">
    <property type="protein sequence ID" value="RTE76945.1"/>
    <property type="molecule type" value="Genomic_DNA"/>
</dbReference>
<proteinExistence type="predicted"/>
<feature type="transmembrane region" description="Helical" evidence="1">
    <location>
        <begin position="135"/>
        <end position="154"/>
    </location>
</feature>
<sequence length="584" mass="63722">MAPGRGQPNLTWERESFFPSAFRHEHGQQGVVRFLRSATTLPLTLLAGLACIIAATAFTTRLSKEIFQCPDWSIQCTVDSNIVWIQAHLGTVQGIVTAFYVASLAAIAHVAHAFAETMVWPLLSKQSYSLKQLDTYLSASQGSIPSILFAFGAAKDLETVLIILGLCILAAVPLSAAPLVGYVYELQNITMPFEASYLPAGGMGPVFTQRSTAPVMPKSVSQAVSKYIAWSNQLSLEPLPDYRSWYVDRDSLSKLGHTLNLTHPESEKFLTVDTLLRQRYANRKKKSDEIVRIRDQPRLTLWVHDFEFVSPHRTRSTLVFAALNGKIETGLPTSAPPTWKEDWPSGISAVSCTVDVELVDDTLMVGSGFPAPPETINSLDIVGKGAGGNTSEIALWFSVAPTVVGINVQGRQPLFELCPSELPASELPVVFTSSTKSTKCNSWTLRNLHDFIDVSMGAMATASSKAFDKGLPKVTIPSWQHTTKLDPARPPLLAIPICLALSVVIALLWETSRLHRRYHIPLVRQAGISELLKSSQTSFMKRHASADAKAPQRPSELDKIKVKFGVTPEGAVGLSGDVSMFPSS</sequence>